<dbReference type="PRINTS" id="PR00469">
    <property type="entry name" value="PNDRDTASEII"/>
</dbReference>
<comment type="caution">
    <text evidence="2">The sequence shown here is derived from an EMBL/GenBank/DDBJ whole genome shotgun (WGS) entry which is preliminary data.</text>
</comment>
<proteinExistence type="predicted"/>
<dbReference type="NCBIfam" id="TIGR04046">
    <property type="entry name" value="MSMEG_0569_nitr"/>
    <property type="match status" value="1"/>
</dbReference>
<dbReference type="Gene3D" id="3.50.50.60">
    <property type="entry name" value="FAD/NAD(P)-binding domain"/>
    <property type="match status" value="2"/>
</dbReference>
<reference evidence="2" key="1">
    <citation type="submission" date="2020-10" db="EMBL/GenBank/DDBJ databases">
        <authorList>
            <person name="Abbas A."/>
            <person name="Razzaq R."/>
            <person name="Waqas M."/>
            <person name="Abbas N."/>
            <person name="Nielsen T.K."/>
            <person name="Hansen L.H."/>
            <person name="Hussain S."/>
            <person name="Shahid M."/>
        </authorList>
    </citation>
    <scope>NUCLEOTIDE SEQUENCE</scope>
    <source>
        <strain evidence="2">S14</strain>
    </source>
</reference>
<dbReference type="InterPro" id="IPR050982">
    <property type="entry name" value="Auxin_biosynth/cation_transpt"/>
</dbReference>
<dbReference type="InterPro" id="IPR036188">
    <property type="entry name" value="FAD/NAD-bd_sf"/>
</dbReference>
<sequence>MTQAEATHVPVIVVGGGQAGLSTSYWLKQRGIEHLVFEKSYACHVWETARWDTFCLVTPNWQCDLPGHPYDGPDPDGFMKKDEIVAYVREFARKVAPPIREGVTVTRAARRPEGGFAVTTTDGLYSCDEIVVASGGYVDPVIPRMAEKLPSAVMQIQSEAYRNPAQLPEGAVLVVGSGQSGAQIAEDLHLAGRKVHLAVGPAPRCARFYRGRDVVAWLADMDYYKITVETHPLLEGVRDNTNHYVTGRDGGRDIDLRRFANDGMELYGALDDFVGGALTFRPGLKASLDAADRTYNSINAAIDKYIAENGVDAPPPSIYEPVWEPAQERLSLDLAGSGITSVVWCIGFTPNFRWLDAPVFNGAGRPVHKRGLTGVPGVSFIGLPWLNTWGSGRFGAVGADAAHIVEAIAARLAGADEGLLAAE</sequence>
<dbReference type="SUPFAM" id="SSF51971">
    <property type="entry name" value="Nucleotide-binding domain"/>
    <property type="match status" value="1"/>
</dbReference>
<gene>
    <name evidence="2" type="ORF">IHQ68_07010</name>
</gene>
<dbReference type="PANTHER" id="PTHR43539:SF78">
    <property type="entry name" value="FLAVIN-CONTAINING MONOOXYGENASE"/>
    <property type="match status" value="1"/>
</dbReference>
<dbReference type="PRINTS" id="PR00368">
    <property type="entry name" value="FADPNR"/>
</dbReference>
<dbReference type="EMBL" id="JADBEO010000011">
    <property type="protein sequence ID" value="MDR4306365.1"/>
    <property type="molecule type" value="Genomic_DNA"/>
</dbReference>
<dbReference type="Proteomes" id="UP001181622">
    <property type="component" value="Unassembled WGS sequence"/>
</dbReference>
<dbReference type="RefSeq" id="WP_309390194.1">
    <property type="nucleotide sequence ID" value="NZ_JADBEO010000011.1"/>
</dbReference>
<name>A0ABU1DEK2_9HYPH</name>
<evidence type="ECO:0000313" key="2">
    <source>
        <dbReference type="EMBL" id="MDR4306365.1"/>
    </source>
</evidence>
<keyword evidence="1" id="KW-0560">Oxidoreductase</keyword>
<dbReference type="InterPro" id="IPR024000">
    <property type="entry name" value="CHP04046_FMN-dependent"/>
</dbReference>
<dbReference type="SUPFAM" id="SSF51905">
    <property type="entry name" value="FAD/NAD(P)-binding domain"/>
    <property type="match status" value="1"/>
</dbReference>
<keyword evidence="3" id="KW-1185">Reference proteome</keyword>
<evidence type="ECO:0000313" key="3">
    <source>
        <dbReference type="Proteomes" id="UP001181622"/>
    </source>
</evidence>
<accession>A0ABU1DEK2</accession>
<protein>
    <submittedName>
        <fullName evidence="2">MSMEG_0569 family flavin-dependent oxidoreductase</fullName>
    </submittedName>
</protein>
<dbReference type="PANTHER" id="PTHR43539">
    <property type="entry name" value="FLAVIN-BINDING MONOOXYGENASE-LIKE PROTEIN (AFU_ORTHOLOGUE AFUA_4G09220)"/>
    <property type="match status" value="1"/>
</dbReference>
<organism evidence="2 3">
    <name type="scientific">Chelatococcus sambhunathii</name>
    <dbReference type="NCBI Taxonomy" id="363953"/>
    <lineage>
        <taxon>Bacteria</taxon>
        <taxon>Pseudomonadati</taxon>
        <taxon>Pseudomonadota</taxon>
        <taxon>Alphaproteobacteria</taxon>
        <taxon>Hyphomicrobiales</taxon>
        <taxon>Chelatococcaceae</taxon>
        <taxon>Chelatococcus</taxon>
    </lineage>
</organism>
<evidence type="ECO:0000256" key="1">
    <source>
        <dbReference type="ARBA" id="ARBA00023002"/>
    </source>
</evidence>
<dbReference type="Pfam" id="PF13738">
    <property type="entry name" value="Pyr_redox_3"/>
    <property type="match status" value="1"/>
</dbReference>